<keyword evidence="1" id="KW-1133">Transmembrane helix</keyword>
<name>A0A7U7GC66_9GAMM</name>
<feature type="transmembrane region" description="Helical" evidence="1">
    <location>
        <begin position="72"/>
        <end position="93"/>
    </location>
</feature>
<proteinExistence type="predicted"/>
<keyword evidence="3" id="KW-1185">Reference proteome</keyword>
<gene>
    <name evidence="2" type="ORF">BN874_2080002</name>
</gene>
<dbReference type="RefSeq" id="WP_034432459.1">
    <property type="nucleotide sequence ID" value="NZ_CBTK010000122.1"/>
</dbReference>
<dbReference type="EMBL" id="CBTK010000122">
    <property type="protein sequence ID" value="CDH45100.1"/>
    <property type="molecule type" value="Genomic_DNA"/>
</dbReference>
<protein>
    <submittedName>
        <fullName evidence="2">Uncharacterized protein</fullName>
    </submittedName>
</protein>
<keyword evidence="1" id="KW-0812">Transmembrane</keyword>
<dbReference type="Proteomes" id="UP000019184">
    <property type="component" value="Unassembled WGS sequence"/>
</dbReference>
<reference evidence="2 3" key="1">
    <citation type="journal article" date="2014" name="ISME J.">
        <title>Candidatus Competibacter-lineage genomes retrieved from metagenomes reveal functional metabolic diversity.</title>
        <authorList>
            <person name="McIlroy S.J."/>
            <person name="Albertsen M."/>
            <person name="Andresen E.K."/>
            <person name="Saunders A.M."/>
            <person name="Kristiansen R."/>
            <person name="Stokholm-Bjerregaard M."/>
            <person name="Nielsen K.L."/>
            <person name="Nielsen P.H."/>
        </authorList>
    </citation>
    <scope>NUCLEOTIDE SEQUENCE [LARGE SCALE GENOMIC DNA]</scope>
    <source>
        <strain evidence="2 3">Run_B_J11</strain>
    </source>
</reference>
<sequence length="360" mass="39870">MSINMSKKVDIYLQNPAFFQTDLENQKSIWMDNYVRPLSSHYEATLRLVQDVFAEASRKRKEQEARLAKIDAINGLVLSVLFAGIDIMGAAALKDIKILSRMSTNKGLESFLESSNDTATAVKNFLSQSSSFSEKIFANLDDKIKGLAQTGTVTGSIEFVKKLTTDVGAAIPSDPSVSWPGAVAFQNDMATFYSTTYRLINEAFVNLVRDSKVGASVKRIIIELLVNLPILRPPTLSMKSFDGFFTTYYEVCYWCDYLSAVTSLGFLTDKGVDVNRPAGIMRDGILADVINERIAKLTGHYLTNTAGRVVDRPGIDIRLEWDGYVNKSSQVVFLRTVRSEAFTKNVKPLLIAAGDSTTLF</sequence>
<accession>A0A7U7GC66</accession>
<comment type="caution">
    <text evidence="2">The sequence shown here is derived from an EMBL/GenBank/DDBJ whole genome shotgun (WGS) entry which is preliminary data.</text>
</comment>
<dbReference type="OrthoDB" id="9825374at2"/>
<organism evidence="2 3">
    <name type="scientific">Candidatus Contendobacter odensis Run_B_J11</name>
    <dbReference type="NCBI Taxonomy" id="1400861"/>
    <lineage>
        <taxon>Bacteria</taxon>
        <taxon>Pseudomonadati</taxon>
        <taxon>Pseudomonadota</taxon>
        <taxon>Gammaproteobacteria</taxon>
        <taxon>Candidatus Competibacteraceae</taxon>
        <taxon>Candidatus Contendibacter</taxon>
    </lineage>
</organism>
<dbReference type="AlphaFoldDB" id="A0A7U7GC66"/>
<evidence type="ECO:0000313" key="3">
    <source>
        <dbReference type="Proteomes" id="UP000019184"/>
    </source>
</evidence>
<evidence type="ECO:0000256" key="1">
    <source>
        <dbReference type="SAM" id="Phobius"/>
    </source>
</evidence>
<evidence type="ECO:0000313" key="2">
    <source>
        <dbReference type="EMBL" id="CDH45100.1"/>
    </source>
</evidence>
<keyword evidence="1" id="KW-0472">Membrane</keyword>